<name>A0A409W9R4_9AGAR</name>
<comment type="caution">
    <text evidence="3">The sequence shown here is derived from an EMBL/GenBank/DDBJ whole genome shotgun (WGS) entry which is preliminary data.</text>
</comment>
<keyword evidence="1" id="KW-0472">Membrane</keyword>
<keyword evidence="1" id="KW-0812">Transmembrane</keyword>
<sequence length="317" mass="35421">MSSSSPVGLAFTVETLSQIQISRSARLSSIAVVFFDYIITFDREVELIWKKKKSLPAILFLLNRYYALVAGILCSYVIDSLFLSAYSAQGVRHLLQDHELVEVDRALVLFACTRCQIYYTWEKWSALITCVLAEGILLMRVCALYHREDVIRRLAIGICVVSWLVAATIVGRVDVTGHILASAQGQLCMPTVDVGHDLDYLWIPVLVCDGLLFGLALLHWYQDLHFTNSRAFNIVDCHGLSDILVRDSVIYFLAIGAVYITCLIIWAIDANPLIEAPAGFSAMVSSTLGSRLIINLRERESNRLDKFTTSISSHSHS</sequence>
<dbReference type="EMBL" id="NHYE01005278">
    <property type="protein sequence ID" value="PPQ75238.1"/>
    <property type="molecule type" value="Genomic_DNA"/>
</dbReference>
<feature type="transmembrane region" description="Helical" evidence="1">
    <location>
        <begin position="154"/>
        <end position="173"/>
    </location>
</feature>
<keyword evidence="1" id="KW-1133">Transmembrane helix</keyword>
<protein>
    <recommendedName>
        <fullName evidence="2">DUF6533 domain-containing protein</fullName>
    </recommendedName>
</protein>
<dbReference type="AlphaFoldDB" id="A0A409W9R4"/>
<dbReference type="OrthoDB" id="3349377at2759"/>
<evidence type="ECO:0000313" key="4">
    <source>
        <dbReference type="Proteomes" id="UP000284706"/>
    </source>
</evidence>
<feature type="transmembrane region" description="Helical" evidence="1">
    <location>
        <begin position="249"/>
        <end position="268"/>
    </location>
</feature>
<reference evidence="3 4" key="1">
    <citation type="journal article" date="2018" name="Evol. Lett.">
        <title>Horizontal gene cluster transfer increased hallucinogenic mushroom diversity.</title>
        <authorList>
            <person name="Reynolds H.T."/>
            <person name="Vijayakumar V."/>
            <person name="Gluck-Thaler E."/>
            <person name="Korotkin H.B."/>
            <person name="Matheny P.B."/>
            <person name="Slot J.C."/>
        </authorList>
    </citation>
    <scope>NUCLEOTIDE SEQUENCE [LARGE SCALE GENOMIC DNA]</scope>
    <source>
        <strain evidence="3 4">SRW20</strain>
    </source>
</reference>
<feature type="domain" description="DUF6533" evidence="2">
    <location>
        <begin position="27"/>
        <end position="68"/>
    </location>
</feature>
<feature type="transmembrane region" description="Helical" evidence="1">
    <location>
        <begin position="274"/>
        <end position="294"/>
    </location>
</feature>
<evidence type="ECO:0000259" key="2">
    <source>
        <dbReference type="Pfam" id="PF20151"/>
    </source>
</evidence>
<feature type="transmembrane region" description="Helical" evidence="1">
    <location>
        <begin position="200"/>
        <end position="221"/>
    </location>
</feature>
<gene>
    <name evidence="3" type="ORF">CVT26_008694</name>
</gene>
<dbReference type="Proteomes" id="UP000284706">
    <property type="component" value="Unassembled WGS sequence"/>
</dbReference>
<evidence type="ECO:0000256" key="1">
    <source>
        <dbReference type="SAM" id="Phobius"/>
    </source>
</evidence>
<organism evidence="3 4">
    <name type="scientific">Gymnopilus dilepis</name>
    <dbReference type="NCBI Taxonomy" id="231916"/>
    <lineage>
        <taxon>Eukaryota</taxon>
        <taxon>Fungi</taxon>
        <taxon>Dikarya</taxon>
        <taxon>Basidiomycota</taxon>
        <taxon>Agaricomycotina</taxon>
        <taxon>Agaricomycetes</taxon>
        <taxon>Agaricomycetidae</taxon>
        <taxon>Agaricales</taxon>
        <taxon>Agaricineae</taxon>
        <taxon>Hymenogastraceae</taxon>
        <taxon>Gymnopilus</taxon>
    </lineage>
</organism>
<evidence type="ECO:0000313" key="3">
    <source>
        <dbReference type="EMBL" id="PPQ75238.1"/>
    </source>
</evidence>
<dbReference type="InterPro" id="IPR045340">
    <property type="entry name" value="DUF6533"/>
</dbReference>
<keyword evidence="4" id="KW-1185">Reference proteome</keyword>
<dbReference type="Pfam" id="PF20151">
    <property type="entry name" value="DUF6533"/>
    <property type="match status" value="1"/>
</dbReference>
<dbReference type="InParanoid" id="A0A409W9R4"/>
<accession>A0A409W9R4</accession>
<proteinExistence type="predicted"/>
<feature type="transmembrane region" description="Helical" evidence="1">
    <location>
        <begin position="57"/>
        <end position="78"/>
    </location>
</feature>